<dbReference type="GO" id="GO:0005576">
    <property type="term" value="C:extracellular region"/>
    <property type="evidence" value="ECO:0007669"/>
    <property type="project" value="TreeGrafter"/>
</dbReference>
<name>A0A090R2C3_NONUL</name>
<comment type="subcellular location">
    <subcellularLocation>
        <location evidence="1">Cell membrane</location>
    </subcellularLocation>
</comment>
<evidence type="ECO:0000256" key="1">
    <source>
        <dbReference type="ARBA" id="ARBA00004236"/>
    </source>
</evidence>
<dbReference type="EMBL" id="BBMM01000014">
    <property type="protein sequence ID" value="GAL01807.1"/>
    <property type="molecule type" value="Genomic_DNA"/>
</dbReference>
<dbReference type="InterPro" id="IPR050732">
    <property type="entry name" value="Beta-glucan_modifiers"/>
</dbReference>
<evidence type="ECO:0000256" key="5">
    <source>
        <dbReference type="ARBA" id="ARBA00023180"/>
    </source>
</evidence>
<evidence type="ECO:0000256" key="6">
    <source>
        <dbReference type="ARBA" id="ARBA00023277"/>
    </source>
</evidence>
<dbReference type="GO" id="GO:0005886">
    <property type="term" value="C:plasma membrane"/>
    <property type="evidence" value="ECO:0007669"/>
    <property type="project" value="UniProtKB-SubCell"/>
</dbReference>
<dbReference type="AlphaFoldDB" id="A0A090R2C3"/>
<protein>
    <recommendedName>
        <fullName evidence="11">Endo-1,3-beta-glucanase btgC</fullName>
    </recommendedName>
    <alternativeName>
        <fullName evidence="10">Laminarinase btgC</fullName>
    </alternativeName>
</protein>
<keyword evidence="5" id="KW-0325">Glycoprotein</keyword>
<keyword evidence="12" id="KW-0808">Transferase</keyword>
<evidence type="ECO:0000313" key="12">
    <source>
        <dbReference type="EMBL" id="GAL01807.1"/>
    </source>
</evidence>
<evidence type="ECO:0000256" key="10">
    <source>
        <dbReference type="ARBA" id="ARBA00042373"/>
    </source>
</evidence>
<keyword evidence="4" id="KW-0472">Membrane</keyword>
<evidence type="ECO:0000313" key="13">
    <source>
        <dbReference type="Proteomes" id="UP000029226"/>
    </source>
</evidence>
<evidence type="ECO:0000256" key="3">
    <source>
        <dbReference type="ARBA" id="ARBA00022801"/>
    </source>
</evidence>
<dbReference type="PANTHER" id="PTHR16631:SF17">
    <property type="entry name" value="GLUCAN ENDO-1,3-BETA-GLUCOSIDASE BTGC"/>
    <property type="match status" value="1"/>
</dbReference>
<dbReference type="GO" id="GO:0009986">
    <property type="term" value="C:cell surface"/>
    <property type="evidence" value="ECO:0007669"/>
    <property type="project" value="TreeGrafter"/>
</dbReference>
<reference evidence="12 13" key="1">
    <citation type="journal article" date="2014" name="Genome Announc.">
        <title>Draft Genome Sequences of Marine Flavobacterium Nonlabens Strains NR17, NR24, NR27, NR32, NR33, and Ara13.</title>
        <authorList>
            <person name="Nakanishi M."/>
            <person name="Meirelles P."/>
            <person name="Suzuki R."/>
            <person name="Takatani N."/>
            <person name="Mino S."/>
            <person name="Suda W."/>
            <person name="Oshima K."/>
            <person name="Hattori M."/>
            <person name="Ohkuma M."/>
            <person name="Hosokawa M."/>
            <person name="Miyashita K."/>
            <person name="Thompson F.L."/>
            <person name="Niwa A."/>
            <person name="Sawabe T."/>
            <person name="Sawabe T."/>
        </authorList>
    </citation>
    <scope>NUCLEOTIDE SEQUENCE [LARGE SCALE GENOMIC DNA]</scope>
    <source>
        <strain evidence="13">JCM19314</strain>
    </source>
</reference>
<dbReference type="PANTHER" id="PTHR16631">
    <property type="entry name" value="GLUCAN 1,3-BETA-GLUCOSIDASE"/>
    <property type="match status" value="1"/>
</dbReference>
<comment type="caution">
    <text evidence="12">The sequence shown here is derived from an EMBL/GenBank/DDBJ whole genome shotgun (WGS) entry which is preliminary data.</text>
</comment>
<keyword evidence="8" id="KW-0624">Polysaccharide degradation</keyword>
<dbReference type="GO" id="GO:0071555">
    <property type="term" value="P:cell wall organization"/>
    <property type="evidence" value="ECO:0007669"/>
    <property type="project" value="UniProtKB-KW"/>
</dbReference>
<accession>A0A090R2C3</accession>
<proteinExistence type="predicted"/>
<keyword evidence="2" id="KW-1003">Cell membrane</keyword>
<evidence type="ECO:0000256" key="4">
    <source>
        <dbReference type="ARBA" id="ARBA00023136"/>
    </source>
</evidence>
<comment type="function">
    <text evidence="9">Glucanases play a role in cell expansion during growth, in cell-cell fusion during mating, and in spore release during sporulation. This enzyme may be involved in beta-glucan degradation. Active on laminarin and lichenan.</text>
</comment>
<dbReference type="Proteomes" id="UP000029226">
    <property type="component" value="Unassembled WGS sequence"/>
</dbReference>
<evidence type="ECO:0000256" key="11">
    <source>
        <dbReference type="ARBA" id="ARBA00043078"/>
    </source>
</evidence>
<evidence type="ECO:0000256" key="7">
    <source>
        <dbReference type="ARBA" id="ARBA00023316"/>
    </source>
</evidence>
<dbReference type="SUPFAM" id="SSF51445">
    <property type="entry name" value="(Trans)glycosidases"/>
    <property type="match status" value="1"/>
</dbReference>
<keyword evidence="7" id="KW-0961">Cell wall biogenesis/degradation</keyword>
<evidence type="ECO:0000256" key="9">
    <source>
        <dbReference type="ARBA" id="ARBA00037649"/>
    </source>
</evidence>
<sequence>MSFRKDQFFKENGVSNIHVSGIELSNYSDSELRKLWRDTLHEGIHGLCFSMYEDGQEPGDKITKEQVERRIEIIKPYTKWVRSFSCIEGNEFVPEMAHKHGLKTMVGAWLSDDLDKNEEEIKALIKLTKEGLVDIAAVGNEVLYRNDLTLEQLIAYMQRVKAAAPHTIVGYVDAYYEFSVHPELIENSDVILSNCYPYWKVHQLGMQTVI</sequence>
<dbReference type="GO" id="GO:0016740">
    <property type="term" value="F:transferase activity"/>
    <property type="evidence" value="ECO:0007669"/>
    <property type="project" value="UniProtKB-KW"/>
</dbReference>
<gene>
    <name evidence="12" type="ORF">JCM19314_1527</name>
</gene>
<dbReference type="GO" id="GO:0042973">
    <property type="term" value="F:glucan endo-1,3-beta-D-glucosidase activity"/>
    <property type="evidence" value="ECO:0007669"/>
    <property type="project" value="TreeGrafter"/>
</dbReference>
<evidence type="ECO:0000256" key="8">
    <source>
        <dbReference type="ARBA" id="ARBA00023326"/>
    </source>
</evidence>
<dbReference type="GO" id="GO:0000272">
    <property type="term" value="P:polysaccharide catabolic process"/>
    <property type="evidence" value="ECO:0007669"/>
    <property type="project" value="UniProtKB-KW"/>
</dbReference>
<evidence type="ECO:0000256" key="2">
    <source>
        <dbReference type="ARBA" id="ARBA00022475"/>
    </source>
</evidence>
<organism evidence="12 13">
    <name type="scientific">Nonlabens ulvanivorans</name>
    <name type="common">Persicivirga ulvanivorans</name>
    <dbReference type="NCBI Taxonomy" id="906888"/>
    <lineage>
        <taxon>Bacteria</taxon>
        <taxon>Pseudomonadati</taxon>
        <taxon>Bacteroidota</taxon>
        <taxon>Flavobacteriia</taxon>
        <taxon>Flavobacteriales</taxon>
        <taxon>Flavobacteriaceae</taxon>
        <taxon>Nonlabens</taxon>
    </lineage>
</organism>
<keyword evidence="6" id="KW-0119">Carbohydrate metabolism</keyword>
<keyword evidence="3" id="KW-0378">Hydrolase</keyword>
<dbReference type="InterPro" id="IPR017853">
    <property type="entry name" value="GH"/>
</dbReference>